<feature type="transmembrane region" description="Helical" evidence="11">
    <location>
        <begin position="323"/>
        <end position="340"/>
    </location>
</feature>
<dbReference type="OrthoDB" id="9811798at2"/>
<evidence type="ECO:0000256" key="10">
    <source>
        <dbReference type="SAM" id="MobiDB-lite"/>
    </source>
</evidence>
<keyword evidence="8 11" id="KW-0472">Membrane</keyword>
<feature type="transmembrane region" description="Helical" evidence="11">
    <location>
        <begin position="800"/>
        <end position="820"/>
    </location>
</feature>
<evidence type="ECO:0000256" key="2">
    <source>
        <dbReference type="ARBA" id="ARBA00022448"/>
    </source>
</evidence>
<dbReference type="Pfam" id="PF00361">
    <property type="entry name" value="Proton_antipo_M"/>
    <property type="match status" value="1"/>
</dbReference>
<evidence type="ECO:0000256" key="8">
    <source>
        <dbReference type="ARBA" id="ARBA00023136"/>
    </source>
</evidence>
<keyword evidence="7" id="KW-0406">Ion transport</keyword>
<dbReference type="GO" id="GO:0015297">
    <property type="term" value="F:antiporter activity"/>
    <property type="evidence" value="ECO:0007669"/>
    <property type="project" value="UniProtKB-KW"/>
</dbReference>
<dbReference type="InterPro" id="IPR025383">
    <property type="entry name" value="MrpA_C/MbhD"/>
</dbReference>
<evidence type="ECO:0000256" key="11">
    <source>
        <dbReference type="SAM" id="Phobius"/>
    </source>
</evidence>
<dbReference type="RefSeq" id="WP_158059976.1">
    <property type="nucleotide sequence ID" value="NZ_CP044427.1"/>
</dbReference>
<dbReference type="InterPro" id="IPR001516">
    <property type="entry name" value="Proton_antipo_N"/>
</dbReference>
<feature type="transmembrane region" description="Helical" evidence="11">
    <location>
        <begin position="874"/>
        <end position="896"/>
    </location>
</feature>
<dbReference type="AlphaFoldDB" id="A0A5J6V1S2"/>
<dbReference type="InterPro" id="IPR007182">
    <property type="entry name" value="MnhB"/>
</dbReference>
<evidence type="ECO:0000259" key="12">
    <source>
        <dbReference type="Pfam" id="PF00361"/>
    </source>
</evidence>
<feature type="domain" description="NADH:quinone oxidoreductase/Mrp antiporter transmembrane" evidence="12">
    <location>
        <begin position="122"/>
        <end position="408"/>
    </location>
</feature>
<feature type="transmembrane region" description="Helical" evidence="11">
    <location>
        <begin position="236"/>
        <end position="257"/>
    </location>
</feature>
<feature type="transmembrane region" description="Helical" evidence="11">
    <location>
        <begin position="832"/>
        <end position="854"/>
    </location>
</feature>
<evidence type="ECO:0000256" key="3">
    <source>
        <dbReference type="ARBA" id="ARBA00022449"/>
    </source>
</evidence>
<keyword evidence="5 9" id="KW-0812">Transmembrane</keyword>
<evidence type="ECO:0000313" key="18">
    <source>
        <dbReference type="Proteomes" id="UP000326546"/>
    </source>
</evidence>
<dbReference type="EMBL" id="CP044427">
    <property type="protein sequence ID" value="QFG67578.1"/>
    <property type="molecule type" value="Genomic_DNA"/>
</dbReference>
<dbReference type="Pfam" id="PF00662">
    <property type="entry name" value="Proton_antipo_N"/>
    <property type="match status" value="1"/>
</dbReference>
<dbReference type="PANTHER" id="PTHR43373:SF1">
    <property type="entry name" value="NA(+)_H(+) ANTIPORTER SUBUNIT A"/>
    <property type="match status" value="1"/>
</dbReference>
<feature type="transmembrane region" description="Helical" evidence="11">
    <location>
        <begin position="127"/>
        <end position="145"/>
    </location>
</feature>
<feature type="transmembrane region" description="Helical" evidence="11">
    <location>
        <begin position="76"/>
        <end position="97"/>
    </location>
</feature>
<feature type="region of interest" description="Disordered" evidence="10">
    <location>
        <begin position="912"/>
        <end position="932"/>
    </location>
</feature>
<feature type="domain" description="MrpA C-terminal/MbhE" evidence="16">
    <location>
        <begin position="667"/>
        <end position="748"/>
    </location>
</feature>
<evidence type="ECO:0000256" key="1">
    <source>
        <dbReference type="ARBA" id="ARBA00004651"/>
    </source>
</evidence>
<feature type="transmembrane region" description="Helical" evidence="11">
    <location>
        <begin position="198"/>
        <end position="216"/>
    </location>
</feature>
<feature type="transmembrane region" description="Helical" evidence="11">
    <location>
        <begin position="400"/>
        <end position="421"/>
    </location>
</feature>
<keyword evidence="2" id="KW-0813">Transport</keyword>
<protein>
    <submittedName>
        <fullName evidence="17">DUF4040 domain-containing protein</fullName>
    </submittedName>
</protein>
<evidence type="ECO:0000259" key="13">
    <source>
        <dbReference type="Pfam" id="PF00662"/>
    </source>
</evidence>
<feature type="transmembrane region" description="Helical" evidence="11">
    <location>
        <begin position="104"/>
        <end position="121"/>
    </location>
</feature>
<feature type="transmembrane region" description="Helical" evidence="11">
    <location>
        <begin position="733"/>
        <end position="753"/>
    </location>
</feature>
<keyword evidence="18" id="KW-1185">Reference proteome</keyword>
<feature type="transmembrane region" description="Helical" evidence="11">
    <location>
        <begin position="552"/>
        <end position="575"/>
    </location>
</feature>
<dbReference type="GO" id="GO:0006811">
    <property type="term" value="P:monoatomic ion transport"/>
    <property type="evidence" value="ECO:0007669"/>
    <property type="project" value="UniProtKB-KW"/>
</dbReference>
<feature type="transmembrane region" description="Helical" evidence="11">
    <location>
        <begin position="292"/>
        <end position="317"/>
    </location>
</feature>
<evidence type="ECO:0000259" key="16">
    <source>
        <dbReference type="Pfam" id="PF20501"/>
    </source>
</evidence>
<name>A0A5J6V1S2_9MICO</name>
<feature type="transmembrane region" description="Helical" evidence="11">
    <location>
        <begin position="441"/>
        <end position="461"/>
    </location>
</feature>
<reference evidence="17 18" key="1">
    <citation type="submission" date="2019-09" db="EMBL/GenBank/DDBJ databases">
        <title>Serinicoccus pratensis sp. nov., isolated from meadow soil.</title>
        <authorList>
            <person name="Zhang W."/>
        </authorList>
    </citation>
    <scope>NUCLEOTIDE SEQUENCE [LARGE SCALE GENOMIC DNA]</scope>
    <source>
        <strain evidence="17 18">W204</strain>
    </source>
</reference>
<evidence type="ECO:0000259" key="15">
    <source>
        <dbReference type="Pfam" id="PF13244"/>
    </source>
</evidence>
<evidence type="ECO:0000256" key="6">
    <source>
        <dbReference type="ARBA" id="ARBA00022989"/>
    </source>
</evidence>
<feature type="domain" description="NADH-Ubiquinone oxidoreductase (complex I) chain 5 N-terminal" evidence="13">
    <location>
        <begin position="59"/>
        <end position="100"/>
    </location>
</feature>
<feature type="transmembrane region" description="Helical" evidence="11">
    <location>
        <begin position="493"/>
        <end position="510"/>
    </location>
</feature>
<keyword evidence="6 11" id="KW-1133">Transmembrane helix</keyword>
<keyword evidence="4" id="KW-1003">Cell membrane</keyword>
<feature type="transmembrane region" description="Helical" evidence="11">
    <location>
        <begin position="157"/>
        <end position="178"/>
    </location>
</feature>
<feature type="transmembrane region" description="Helical" evidence="11">
    <location>
        <begin position="669"/>
        <end position="690"/>
    </location>
</feature>
<evidence type="ECO:0000256" key="4">
    <source>
        <dbReference type="ARBA" id="ARBA00022475"/>
    </source>
</evidence>
<dbReference type="KEGG" id="serw:FY030_01495"/>
<accession>A0A5J6V1S2</accession>
<proteinExistence type="predicted"/>
<feature type="transmembrane region" description="Helical" evidence="11">
    <location>
        <begin position="611"/>
        <end position="629"/>
    </location>
</feature>
<feature type="domain" description="MrpA C-terminal/MbhD" evidence="15">
    <location>
        <begin position="594"/>
        <end position="658"/>
    </location>
</feature>
<dbReference type="GO" id="GO:0005886">
    <property type="term" value="C:plasma membrane"/>
    <property type="evidence" value="ECO:0007669"/>
    <property type="project" value="UniProtKB-SubCell"/>
</dbReference>
<dbReference type="InterPro" id="IPR050616">
    <property type="entry name" value="CPA3_Na-H_Antiporter_A"/>
</dbReference>
<dbReference type="Pfam" id="PF04039">
    <property type="entry name" value="MnhB"/>
    <property type="match status" value="1"/>
</dbReference>
<evidence type="ECO:0000256" key="7">
    <source>
        <dbReference type="ARBA" id="ARBA00023065"/>
    </source>
</evidence>
<feature type="transmembrane region" description="Helical" evidence="11">
    <location>
        <begin position="635"/>
        <end position="657"/>
    </location>
</feature>
<comment type="subcellular location">
    <subcellularLocation>
        <location evidence="1">Cell membrane</location>
        <topology evidence="1">Multi-pass membrane protein</topology>
    </subcellularLocation>
    <subcellularLocation>
        <location evidence="9">Membrane</location>
        <topology evidence="9">Multi-pass membrane protein</topology>
    </subcellularLocation>
</comment>
<feature type="transmembrane region" description="Helical" evidence="11">
    <location>
        <begin position="773"/>
        <end position="794"/>
    </location>
</feature>
<evidence type="ECO:0000259" key="14">
    <source>
        <dbReference type="Pfam" id="PF04039"/>
    </source>
</evidence>
<dbReference type="InterPro" id="IPR001750">
    <property type="entry name" value="ND/Mrp_TM"/>
</dbReference>
<evidence type="ECO:0000313" key="17">
    <source>
        <dbReference type="EMBL" id="QFG67578.1"/>
    </source>
</evidence>
<keyword evidence="3" id="KW-0050">Antiport</keyword>
<dbReference type="Proteomes" id="UP000326546">
    <property type="component" value="Chromosome"/>
</dbReference>
<organism evidence="17 18">
    <name type="scientific">Ornithinimicrobium pratense</name>
    <dbReference type="NCBI Taxonomy" id="2593973"/>
    <lineage>
        <taxon>Bacteria</taxon>
        <taxon>Bacillati</taxon>
        <taxon>Actinomycetota</taxon>
        <taxon>Actinomycetes</taxon>
        <taxon>Micrococcales</taxon>
        <taxon>Ornithinimicrobiaceae</taxon>
        <taxon>Ornithinimicrobium</taxon>
    </lineage>
</organism>
<feature type="transmembrane region" description="Helical" evidence="11">
    <location>
        <begin position="263"/>
        <end position="285"/>
    </location>
</feature>
<dbReference type="InterPro" id="IPR046806">
    <property type="entry name" value="MrpA_C/MbhE"/>
</dbReference>
<gene>
    <name evidence="17" type="ORF">FY030_01495</name>
</gene>
<feature type="transmembrane region" description="Helical" evidence="11">
    <location>
        <begin position="587"/>
        <end position="604"/>
    </location>
</feature>
<dbReference type="PRINTS" id="PR01434">
    <property type="entry name" value="NADHDHGNASE5"/>
</dbReference>
<feature type="transmembrane region" description="Helical" evidence="11">
    <location>
        <begin position="361"/>
        <end position="380"/>
    </location>
</feature>
<sequence length="932" mass="96799">MSLLHVLVAVTLVVALAPVLARVMGRSAGWVLAAALLGCAGLLASLHTPGERLEQVVPWIPSADIMLSLRLDGLSFLFSLVVLIIGAVVMAYSAGYLKEQTPSAFYTLMTFFAASMMLLVLADDIVLLYVAWELTTLCSYLLILRSSPEAAAPATRTLLITVGGGLCLLGAVATLWSTTGTTNLTEALSHPAWSQDPVFAGTVAVLVAVAAMTKSAQFPFHSWLPDAMVAPAPVSAYLHAAAMVKAGIYLLMLFAAAAANSPVWSALLITVGLITTVMGGAFALQKHDLKQLLAYSTVSQLGLLVVIIGVGTPLAMLAASTHVVAHALFKAAAFMHIGLLEKRFGSRHINDLWGLARSTPWDSAMIILAAASMAGVLPLLGFVSKELILEAALEGPSGWLVAGILTLGAVLTVGYSASMIFNTLPGSVVSEPVREGTRPMVVAIATTALGGLILGLAVPVLEPIILPSAAVAAGVGADQVGYLALWHGVNTPLLLSLVAVAGGVGLAMWVRRHLELVERPLLPFTGVQITQRLLAGTIAAGRRVGDLTRSDAISVHLGIPAVALGIGAVLLPLTWHGMPGAQRTEPFDVVLLCVVAIGLLAVVTARHRLTAVLSTGIVGFAVALWFYSLGAADVALTQMLVEILTVVIMVLVINRLGRRMLATPGRRRRALTALIALGGGTAATLATLTLTGHRDLSPAGEYFLRNAEADTGGTNVVNTILVDYRALDTFGELVVLAIAALSIYALIQARALVHEPTPTLRLSTLADPYANAIFLTTFGRVLQPVMIVGSFYVLLRGHNAPGGGFIGALVGASALALAYLSSASDDSRWMRLPYLAIAGSGILVAVGSGLLGFADGSFLRPLHAYLGGQHLTTALIFDVGVYLGVLGVILAAVRLLGRDQPAVSATADSVLSPSTVHPADTAPPADVDGGDR</sequence>
<dbReference type="PANTHER" id="PTHR43373">
    <property type="entry name" value="NA(+)/H(+) ANTIPORTER SUBUNIT"/>
    <property type="match status" value="1"/>
</dbReference>
<feature type="domain" description="Na+/H+ antiporter MnhB subunit-related protein" evidence="14">
    <location>
        <begin position="775"/>
        <end position="890"/>
    </location>
</feature>
<evidence type="ECO:0000256" key="5">
    <source>
        <dbReference type="ARBA" id="ARBA00022692"/>
    </source>
</evidence>
<dbReference type="Pfam" id="PF20501">
    <property type="entry name" value="MbhE"/>
    <property type="match status" value="1"/>
</dbReference>
<evidence type="ECO:0000256" key="9">
    <source>
        <dbReference type="RuleBase" id="RU000320"/>
    </source>
</evidence>
<dbReference type="Pfam" id="PF13244">
    <property type="entry name" value="MbhD"/>
    <property type="match status" value="1"/>
</dbReference>